<gene>
    <name evidence="3" type="primary">LOC120282975</name>
</gene>
<accession>A0AB40D037</accession>
<dbReference type="PANTHER" id="PTHR33116">
    <property type="entry name" value="REVERSE TRANSCRIPTASE ZINC-BINDING DOMAIN-CONTAINING PROTEIN-RELATED-RELATED"/>
    <property type="match status" value="1"/>
</dbReference>
<keyword evidence="2" id="KW-1185">Reference proteome</keyword>
<dbReference type="RefSeq" id="XP_039145736.1">
    <property type="nucleotide sequence ID" value="XM_039289802.1"/>
</dbReference>
<protein>
    <submittedName>
        <fullName evidence="3">Uncharacterized protein LOC120282975</fullName>
    </submittedName>
</protein>
<name>A0AB40D037_DIOCR</name>
<evidence type="ECO:0000256" key="1">
    <source>
        <dbReference type="SAM" id="Phobius"/>
    </source>
</evidence>
<keyword evidence="1" id="KW-1133">Transmembrane helix</keyword>
<sequence length="178" mass="19498">MRCLLVSSKADILVNGSPSGYVRYRRGLRQGDPLSPLLFVQVTDVLGTMFSHALHSGVLIGVPLGSHGMSGLQTNFSKTCLFSSRSDSLPNHAEALTLNCAVDCLPVTYLGIPISRRRPRKQDWDILIAKVRDRLSSWKARQLSAGGRLILLNSVLSAIPMYWMSIYLSVSKLGRQGG</sequence>
<dbReference type="AlphaFoldDB" id="A0AB40D037"/>
<organism evidence="2 3">
    <name type="scientific">Dioscorea cayennensis subsp. rotundata</name>
    <name type="common">White Guinea yam</name>
    <name type="synonym">Dioscorea rotundata</name>
    <dbReference type="NCBI Taxonomy" id="55577"/>
    <lineage>
        <taxon>Eukaryota</taxon>
        <taxon>Viridiplantae</taxon>
        <taxon>Streptophyta</taxon>
        <taxon>Embryophyta</taxon>
        <taxon>Tracheophyta</taxon>
        <taxon>Spermatophyta</taxon>
        <taxon>Magnoliopsida</taxon>
        <taxon>Liliopsida</taxon>
        <taxon>Dioscoreales</taxon>
        <taxon>Dioscoreaceae</taxon>
        <taxon>Dioscorea</taxon>
    </lineage>
</organism>
<dbReference type="Proteomes" id="UP001515500">
    <property type="component" value="Chromosome 18"/>
</dbReference>
<keyword evidence="1" id="KW-0472">Membrane</keyword>
<evidence type="ECO:0000313" key="3">
    <source>
        <dbReference type="RefSeq" id="XP_039145736.1"/>
    </source>
</evidence>
<reference evidence="3" key="1">
    <citation type="submission" date="2025-08" db="UniProtKB">
        <authorList>
            <consortium name="RefSeq"/>
        </authorList>
    </citation>
    <scope>IDENTIFICATION</scope>
</reference>
<dbReference type="GeneID" id="120282975"/>
<dbReference type="PANTHER" id="PTHR33116:SF78">
    <property type="entry name" value="OS12G0587133 PROTEIN"/>
    <property type="match status" value="1"/>
</dbReference>
<proteinExistence type="predicted"/>
<feature type="transmembrane region" description="Helical" evidence="1">
    <location>
        <begin position="149"/>
        <end position="170"/>
    </location>
</feature>
<keyword evidence="1" id="KW-0812">Transmembrane</keyword>
<evidence type="ECO:0000313" key="2">
    <source>
        <dbReference type="Proteomes" id="UP001515500"/>
    </source>
</evidence>